<feature type="non-terminal residue" evidence="2">
    <location>
        <position position="1"/>
    </location>
</feature>
<feature type="non-terminal residue" evidence="2">
    <location>
        <position position="114"/>
    </location>
</feature>
<evidence type="ECO:0000256" key="1">
    <source>
        <dbReference type="SAM" id="MobiDB-lite"/>
    </source>
</evidence>
<sequence>GRHRGRHPAGHARPARAQGAELGRDARLQHPRLAPARHARRAAHRGRRPLPRPAPHGGARADRVRVGALGEQPAGEVLPPHRGRPPRAPEGGGELAALRRHRRARARRGPAARL</sequence>
<organism evidence="2">
    <name type="scientific">uncultured Gemmatimonadaceae bacterium</name>
    <dbReference type="NCBI Taxonomy" id="246130"/>
    <lineage>
        <taxon>Bacteria</taxon>
        <taxon>Pseudomonadati</taxon>
        <taxon>Gemmatimonadota</taxon>
        <taxon>Gemmatimonadia</taxon>
        <taxon>Gemmatimonadales</taxon>
        <taxon>Gemmatimonadaceae</taxon>
        <taxon>environmental samples</taxon>
    </lineage>
</organism>
<dbReference type="AlphaFoldDB" id="A0A6J4KAZ5"/>
<protein>
    <submittedName>
        <fullName evidence="2">Transcriptional regulator, PadR family</fullName>
    </submittedName>
</protein>
<feature type="region of interest" description="Disordered" evidence="1">
    <location>
        <begin position="1"/>
        <end position="114"/>
    </location>
</feature>
<name>A0A6J4KAZ5_9BACT</name>
<reference evidence="2" key="1">
    <citation type="submission" date="2020-02" db="EMBL/GenBank/DDBJ databases">
        <authorList>
            <person name="Meier V. D."/>
        </authorList>
    </citation>
    <scope>NUCLEOTIDE SEQUENCE</scope>
    <source>
        <strain evidence="2">AVDCRST_MAG11</strain>
    </source>
</reference>
<proteinExistence type="predicted"/>
<evidence type="ECO:0000313" key="2">
    <source>
        <dbReference type="EMBL" id="CAA9300939.1"/>
    </source>
</evidence>
<gene>
    <name evidence="2" type="ORF">AVDCRST_MAG11-822</name>
</gene>
<feature type="compositionally biased region" description="Basic residues" evidence="1">
    <location>
        <begin position="1"/>
        <end position="14"/>
    </location>
</feature>
<dbReference type="EMBL" id="CADCTU010000172">
    <property type="protein sequence ID" value="CAA9300939.1"/>
    <property type="molecule type" value="Genomic_DNA"/>
</dbReference>
<feature type="compositionally biased region" description="Basic residues" evidence="1">
    <location>
        <begin position="35"/>
        <end position="50"/>
    </location>
</feature>
<feature type="compositionally biased region" description="Basic residues" evidence="1">
    <location>
        <begin position="98"/>
        <end position="114"/>
    </location>
</feature>
<accession>A0A6J4KAZ5</accession>